<gene>
    <name evidence="4" type="ORF">DCF15_08590</name>
</gene>
<dbReference type="Gene3D" id="1.20.140.10">
    <property type="entry name" value="Butyryl-CoA Dehydrogenase, subunit A, domain 3"/>
    <property type="match status" value="1"/>
</dbReference>
<dbReference type="InterPro" id="IPR037069">
    <property type="entry name" value="AcylCoA_DH/ox_N_sf"/>
</dbReference>
<dbReference type="PANTHER" id="PTHR43884:SF12">
    <property type="entry name" value="ISOVALERYL-COA DEHYDROGENASE, MITOCHONDRIAL-RELATED"/>
    <property type="match status" value="1"/>
</dbReference>
<dbReference type="InterPro" id="IPR013786">
    <property type="entry name" value="AcylCoA_DH/ox_N"/>
</dbReference>
<evidence type="ECO:0000313" key="5">
    <source>
        <dbReference type="Proteomes" id="UP000249794"/>
    </source>
</evidence>
<evidence type="ECO:0000313" key="4">
    <source>
        <dbReference type="EMBL" id="PZO56469.1"/>
    </source>
</evidence>
<evidence type="ECO:0000259" key="3">
    <source>
        <dbReference type="Pfam" id="PF08028"/>
    </source>
</evidence>
<protein>
    <submittedName>
        <fullName evidence="4">Acyl-CoA dehydrogenase</fullName>
    </submittedName>
</protein>
<name>A0A2W4XQ21_9CYAN</name>
<dbReference type="SUPFAM" id="SSF47203">
    <property type="entry name" value="Acyl-CoA dehydrogenase C-terminal domain-like"/>
    <property type="match status" value="1"/>
</dbReference>
<dbReference type="GO" id="GO:0050660">
    <property type="term" value="F:flavin adenine dinucleotide binding"/>
    <property type="evidence" value="ECO:0007669"/>
    <property type="project" value="InterPro"/>
</dbReference>
<feature type="domain" description="Acyl-CoA dehydrogenase C-terminal" evidence="3">
    <location>
        <begin position="256"/>
        <end position="381"/>
    </location>
</feature>
<sequence>MVCTSNNARTQPVERFSTQYSSASADLLKIAVEIANYAAQRAASVDCIGGFPAEEFKWLAEAGLLTAPLHPEYGGVGLGFQSSQTWLLLQILKQMGRGNLSLGRVFEGHVNALQLVQTFGTPEQVQRFANDAHNHKVFGVWNAEAADGVKLYPDADPANAGGYRLEGSKTFCSGCGYVERPFVNGALPDGRWKMCIVPIEKVKVKVNPDWWQPPGMRASASYKVDFTGVALSEREMIGQPGEYFQQPWLTGGVVRFAAVQLGGAEALFDATRIYLQGLGRTDHPHQQARLGKMAIALEQGNLWLQGGAAQVESYAPIFGDLPSADSAHTRSDQQHLVSYANMVRTAIEQVCMDMIQLSERCIGTNGLLPPHPMERIIRDLTLYLRQPAFDASLTGVGEYVLSETSPARELW</sequence>
<proteinExistence type="predicted"/>
<keyword evidence="1" id="KW-0560">Oxidoreductase</keyword>
<dbReference type="EMBL" id="QBMP01000070">
    <property type="protein sequence ID" value="PZO56469.1"/>
    <property type="molecule type" value="Genomic_DNA"/>
</dbReference>
<dbReference type="Pfam" id="PF08028">
    <property type="entry name" value="Acyl-CoA_dh_2"/>
    <property type="match status" value="1"/>
</dbReference>
<evidence type="ECO:0000256" key="1">
    <source>
        <dbReference type="ARBA" id="ARBA00023002"/>
    </source>
</evidence>
<accession>A0A2W4XQ21</accession>
<dbReference type="Proteomes" id="UP000249794">
    <property type="component" value="Unassembled WGS sequence"/>
</dbReference>
<dbReference type="AlphaFoldDB" id="A0A2W4XQ21"/>
<dbReference type="InterPro" id="IPR013107">
    <property type="entry name" value="Acyl-CoA_DH_C"/>
</dbReference>
<dbReference type="InterPro" id="IPR009100">
    <property type="entry name" value="AcylCoA_DH/oxidase_NM_dom_sf"/>
</dbReference>
<dbReference type="GO" id="GO:0003995">
    <property type="term" value="F:acyl-CoA dehydrogenase activity"/>
    <property type="evidence" value="ECO:0007669"/>
    <property type="project" value="TreeGrafter"/>
</dbReference>
<dbReference type="SUPFAM" id="SSF56645">
    <property type="entry name" value="Acyl-CoA dehydrogenase NM domain-like"/>
    <property type="match status" value="1"/>
</dbReference>
<evidence type="ECO:0000259" key="2">
    <source>
        <dbReference type="Pfam" id="PF02771"/>
    </source>
</evidence>
<organism evidence="4 5">
    <name type="scientific">Phormidesmis priestleyi</name>
    <dbReference type="NCBI Taxonomy" id="268141"/>
    <lineage>
        <taxon>Bacteria</taxon>
        <taxon>Bacillati</taxon>
        <taxon>Cyanobacteriota</taxon>
        <taxon>Cyanophyceae</taxon>
        <taxon>Leptolyngbyales</taxon>
        <taxon>Leptolyngbyaceae</taxon>
        <taxon>Phormidesmis</taxon>
    </lineage>
</organism>
<dbReference type="Pfam" id="PF02771">
    <property type="entry name" value="Acyl-CoA_dh_N"/>
    <property type="match status" value="1"/>
</dbReference>
<feature type="domain" description="Acyl-CoA dehydrogenase/oxidase N-terminal" evidence="2">
    <location>
        <begin position="36"/>
        <end position="129"/>
    </location>
</feature>
<reference evidence="4 5" key="2">
    <citation type="submission" date="2018-06" db="EMBL/GenBank/DDBJ databases">
        <title>Metagenomic assembly of (sub)arctic Cyanobacteria and their associated microbiome from non-axenic cultures.</title>
        <authorList>
            <person name="Baurain D."/>
        </authorList>
    </citation>
    <scope>NUCLEOTIDE SEQUENCE [LARGE SCALE GENOMIC DNA]</scope>
    <source>
        <strain evidence="4">ULC027bin1</strain>
    </source>
</reference>
<dbReference type="PANTHER" id="PTHR43884">
    <property type="entry name" value="ACYL-COA DEHYDROGENASE"/>
    <property type="match status" value="1"/>
</dbReference>
<dbReference type="InterPro" id="IPR036250">
    <property type="entry name" value="AcylCo_DH-like_C"/>
</dbReference>
<dbReference type="PIRSF" id="PIRSF016578">
    <property type="entry name" value="HsaA"/>
    <property type="match status" value="1"/>
</dbReference>
<comment type="caution">
    <text evidence="4">The sequence shown here is derived from an EMBL/GenBank/DDBJ whole genome shotgun (WGS) entry which is preliminary data.</text>
</comment>
<dbReference type="Gene3D" id="2.40.110.10">
    <property type="entry name" value="Butyryl-CoA Dehydrogenase, subunit A, domain 2"/>
    <property type="match status" value="1"/>
</dbReference>
<dbReference type="InterPro" id="IPR046373">
    <property type="entry name" value="Acyl-CoA_Oxase/DH_mid-dom_sf"/>
</dbReference>
<reference evidence="5" key="1">
    <citation type="submission" date="2018-04" db="EMBL/GenBank/DDBJ databases">
        <authorList>
            <person name="Cornet L."/>
        </authorList>
    </citation>
    <scope>NUCLEOTIDE SEQUENCE [LARGE SCALE GENOMIC DNA]</scope>
</reference>
<dbReference type="Gene3D" id="1.10.540.10">
    <property type="entry name" value="Acyl-CoA dehydrogenase/oxidase, N-terminal domain"/>
    <property type="match status" value="1"/>
</dbReference>